<dbReference type="SUPFAM" id="SSF56601">
    <property type="entry name" value="beta-lactamase/transpeptidase-like"/>
    <property type="match status" value="1"/>
</dbReference>
<name>A0ABP1EY68_9FLAO</name>
<dbReference type="PANTHER" id="PTHR46825">
    <property type="entry name" value="D-ALANYL-D-ALANINE-CARBOXYPEPTIDASE/ENDOPEPTIDASE AMPH"/>
    <property type="match status" value="1"/>
</dbReference>
<dbReference type="EMBL" id="CAXJIO010000012">
    <property type="protein sequence ID" value="CAL2103285.1"/>
    <property type="molecule type" value="Genomic_DNA"/>
</dbReference>
<accession>A0ABP1EY68</accession>
<keyword evidence="3" id="KW-1185">Reference proteome</keyword>
<sequence length="495" mass="56281">MKRTYKTLPLVITFIGLICFQLSCTKNTLATPENKQRFNIEKTKNLASKRLVDYMINELMKLPSTPPGMSLAISKNDTTIYKNGYGYKSLKTKEKVTSSTQFRMGSLSRVITITALLKLIEKDQLSFDDSLEKVLPTYPKKKYPISIKQIASGLSGMPNYTKEDKFEQTSYSNLDQAINVFSHIPLTNQPGEKYQYSTHSFTLLSKIMEQASNQSYSKILEESIFNPLNLNSTGIENLNDKSPKMTGLFKPNNEGVHKGYLTEIISPKDYSYSWAGAGMISTPSDLVKLGNSYINGFIKKETLDTIFEIQTLNSKDTIRQSIGWDKNWDMDDRKVFEQDGSAEGTRNIISVFPKENLSISLMTNAFRLWAIEETAHTLAIPFLTEPSPVKQPIGNFKLDIKEDVRGNWVKRNGMLVLNGENDRLIIRHEDQDDEVFKIIYLNRGNKYAVIHPDGILYLEIDLTDKNVSGKVMYYRGPNLHKPSTEPPYLKFVSLT</sequence>
<dbReference type="InterPro" id="IPR012338">
    <property type="entry name" value="Beta-lactam/transpept-like"/>
</dbReference>
<protein>
    <submittedName>
        <fullName evidence="2">Class A beta-lactamase-related serine hydrolase</fullName>
    </submittedName>
</protein>
<dbReference type="InterPro" id="IPR001466">
    <property type="entry name" value="Beta-lactam-related"/>
</dbReference>
<dbReference type="GO" id="GO:0016787">
    <property type="term" value="F:hydrolase activity"/>
    <property type="evidence" value="ECO:0007669"/>
    <property type="project" value="UniProtKB-KW"/>
</dbReference>
<dbReference type="PANTHER" id="PTHR46825:SF9">
    <property type="entry name" value="BETA-LACTAMASE-RELATED DOMAIN-CONTAINING PROTEIN"/>
    <property type="match status" value="1"/>
</dbReference>
<feature type="domain" description="Beta-lactamase-related" evidence="1">
    <location>
        <begin position="67"/>
        <end position="367"/>
    </location>
</feature>
<evidence type="ECO:0000313" key="3">
    <source>
        <dbReference type="Proteomes" id="UP001497527"/>
    </source>
</evidence>
<keyword evidence="2" id="KW-0378">Hydrolase</keyword>
<evidence type="ECO:0000313" key="2">
    <source>
        <dbReference type="EMBL" id="CAL2103285.1"/>
    </source>
</evidence>
<dbReference type="Proteomes" id="UP001497527">
    <property type="component" value="Unassembled WGS sequence"/>
</dbReference>
<organism evidence="2 3">
    <name type="scientific">Tenacibaculum polynesiense</name>
    <dbReference type="NCBI Taxonomy" id="3137857"/>
    <lineage>
        <taxon>Bacteria</taxon>
        <taxon>Pseudomonadati</taxon>
        <taxon>Bacteroidota</taxon>
        <taxon>Flavobacteriia</taxon>
        <taxon>Flavobacteriales</taxon>
        <taxon>Flavobacteriaceae</taxon>
        <taxon>Tenacibaculum</taxon>
    </lineage>
</organism>
<dbReference type="Pfam" id="PF00144">
    <property type="entry name" value="Beta-lactamase"/>
    <property type="match status" value="1"/>
</dbReference>
<gene>
    <name evidence="2" type="ORF">T190423A01A_30399</name>
</gene>
<proteinExistence type="predicted"/>
<evidence type="ECO:0000259" key="1">
    <source>
        <dbReference type="Pfam" id="PF00144"/>
    </source>
</evidence>
<dbReference type="RefSeq" id="WP_348717417.1">
    <property type="nucleotide sequence ID" value="NZ_CAXJIO010000012.1"/>
</dbReference>
<comment type="caution">
    <text evidence="2">The sequence shown here is derived from an EMBL/GenBank/DDBJ whole genome shotgun (WGS) entry which is preliminary data.</text>
</comment>
<reference evidence="2 3" key="1">
    <citation type="submission" date="2024-05" db="EMBL/GenBank/DDBJ databases">
        <authorList>
            <person name="Duchaud E."/>
        </authorList>
    </citation>
    <scope>NUCLEOTIDE SEQUENCE [LARGE SCALE GENOMIC DNA]</scope>
    <source>
        <strain evidence="2">Ena-SAMPLE-TAB-13-05-2024-13:56:06:370-140308</strain>
    </source>
</reference>
<dbReference type="InterPro" id="IPR050491">
    <property type="entry name" value="AmpC-like"/>
</dbReference>
<dbReference type="Gene3D" id="3.40.710.10">
    <property type="entry name" value="DD-peptidase/beta-lactamase superfamily"/>
    <property type="match status" value="1"/>
</dbReference>